<gene>
    <name evidence="7" type="ORF">DBRI00130_LOCUS37737</name>
</gene>
<dbReference type="GO" id="GO:0043022">
    <property type="term" value="F:ribosome binding"/>
    <property type="evidence" value="ECO:0007669"/>
    <property type="project" value="TreeGrafter"/>
</dbReference>
<evidence type="ECO:0000256" key="2">
    <source>
        <dbReference type="ARBA" id="ARBA00022540"/>
    </source>
</evidence>
<dbReference type="InterPro" id="IPR001288">
    <property type="entry name" value="Translation_initiation_fac_3"/>
</dbReference>
<dbReference type="InterPro" id="IPR036787">
    <property type="entry name" value="T_IF-3_N_sf"/>
</dbReference>
<dbReference type="SUPFAM" id="SSF55200">
    <property type="entry name" value="Translation initiation factor IF3, C-terminal domain"/>
    <property type="match status" value="1"/>
</dbReference>
<dbReference type="InterPro" id="IPR019814">
    <property type="entry name" value="Translation_initiation_fac_3_N"/>
</dbReference>
<dbReference type="Pfam" id="PF00707">
    <property type="entry name" value="IF3_C"/>
    <property type="match status" value="1"/>
</dbReference>
<dbReference type="HAMAP" id="MF_00080">
    <property type="entry name" value="IF_3"/>
    <property type="match status" value="1"/>
</dbReference>
<evidence type="ECO:0000256" key="3">
    <source>
        <dbReference type="ARBA" id="ARBA00022917"/>
    </source>
</evidence>
<dbReference type="NCBIfam" id="TIGR00168">
    <property type="entry name" value="infC"/>
    <property type="match status" value="1"/>
</dbReference>
<dbReference type="GO" id="GO:0003743">
    <property type="term" value="F:translation initiation factor activity"/>
    <property type="evidence" value="ECO:0007669"/>
    <property type="project" value="UniProtKB-KW"/>
</dbReference>
<organism evidence="7">
    <name type="scientific">Ditylum brightwellii</name>
    <dbReference type="NCBI Taxonomy" id="49249"/>
    <lineage>
        <taxon>Eukaryota</taxon>
        <taxon>Sar</taxon>
        <taxon>Stramenopiles</taxon>
        <taxon>Ochrophyta</taxon>
        <taxon>Bacillariophyta</taxon>
        <taxon>Mediophyceae</taxon>
        <taxon>Lithodesmiophycidae</taxon>
        <taxon>Lithodesmiales</taxon>
        <taxon>Lithodesmiaceae</taxon>
        <taxon>Ditylum</taxon>
    </lineage>
</organism>
<evidence type="ECO:0008006" key="8">
    <source>
        <dbReference type="Google" id="ProtNLM"/>
    </source>
</evidence>
<feature type="domain" description="Translation initiation factor 3 N-terminal" evidence="6">
    <location>
        <begin position="84"/>
        <end position="156"/>
    </location>
</feature>
<comment type="similarity">
    <text evidence="1">Belongs to the IF-3 family.</text>
</comment>
<dbReference type="EMBL" id="HBNS01049794">
    <property type="protein sequence ID" value="CAE4650866.1"/>
    <property type="molecule type" value="Transcribed_RNA"/>
</dbReference>
<dbReference type="SUPFAM" id="SSF54364">
    <property type="entry name" value="Translation initiation factor IF3, N-terminal domain"/>
    <property type="match status" value="1"/>
</dbReference>
<dbReference type="GO" id="GO:0032790">
    <property type="term" value="P:ribosome disassembly"/>
    <property type="evidence" value="ECO:0007669"/>
    <property type="project" value="TreeGrafter"/>
</dbReference>
<dbReference type="PANTHER" id="PTHR10938">
    <property type="entry name" value="TRANSLATION INITIATION FACTOR IF-3"/>
    <property type="match status" value="1"/>
</dbReference>
<sequence>MTNSTQTQNSRRVTPLSALLLASSITVASGFGGFNRVGTNYGLAAGFSPITSIPSPASSTALSMAQRRGRPRGPVRTIEVKPPMNNEIQYDNLRVTTPNSKGKDDSLGIMSKAEALAKAKELGADLILINENSDPPVCKIADYSKYRYMKEKKAKELKKNSKSSEVKEVKMSYKIDVHDYGVRKKNASKFLNQGNRVKCTVMFKGREVQHDNLGFDLLNRLAEDMSDLCIMEGKPKREGRNLSCFVVPKPEILKQLNDNKRKEERAKKKAKEEAKKKLEAKKAAAAAAMGLEYTPEEEQAPKISLVEDDEDDDATLDELLGGDSLTDDLFG</sequence>
<dbReference type="PANTHER" id="PTHR10938:SF0">
    <property type="entry name" value="TRANSLATION INITIATION FACTOR IF-3, MITOCHONDRIAL"/>
    <property type="match status" value="1"/>
</dbReference>
<feature type="compositionally biased region" description="Acidic residues" evidence="4">
    <location>
        <begin position="306"/>
        <end position="316"/>
    </location>
</feature>
<keyword evidence="3" id="KW-0648">Protein biosynthesis</keyword>
<evidence type="ECO:0000256" key="4">
    <source>
        <dbReference type="SAM" id="MobiDB-lite"/>
    </source>
</evidence>
<feature type="domain" description="Translation initiation factor 3 C-terminal" evidence="5">
    <location>
        <begin position="165"/>
        <end position="249"/>
    </location>
</feature>
<dbReference type="Pfam" id="PF05198">
    <property type="entry name" value="IF3_N"/>
    <property type="match status" value="1"/>
</dbReference>
<protein>
    <recommendedName>
        <fullName evidence="8">Translation initiation factor IF-3</fullName>
    </recommendedName>
</protein>
<dbReference type="AlphaFoldDB" id="A0A6V2N2I7"/>
<name>A0A6V2N2I7_9STRA</name>
<evidence type="ECO:0000256" key="1">
    <source>
        <dbReference type="ARBA" id="ARBA00005439"/>
    </source>
</evidence>
<feature type="region of interest" description="Disordered" evidence="4">
    <location>
        <begin position="286"/>
        <end position="331"/>
    </location>
</feature>
<accession>A0A6V2N2I7</accession>
<reference evidence="7" key="1">
    <citation type="submission" date="2021-01" db="EMBL/GenBank/DDBJ databases">
        <authorList>
            <person name="Corre E."/>
            <person name="Pelletier E."/>
            <person name="Niang G."/>
            <person name="Scheremetjew M."/>
            <person name="Finn R."/>
            <person name="Kale V."/>
            <person name="Holt S."/>
            <person name="Cochrane G."/>
            <person name="Meng A."/>
            <person name="Brown T."/>
            <person name="Cohen L."/>
        </authorList>
    </citation>
    <scope>NUCLEOTIDE SEQUENCE</scope>
    <source>
        <strain evidence="7">GSO104</strain>
    </source>
</reference>
<dbReference type="FunFam" id="3.30.110.10:FF:000001">
    <property type="entry name" value="Translation initiation factor IF-3"/>
    <property type="match status" value="1"/>
</dbReference>
<dbReference type="GO" id="GO:0005737">
    <property type="term" value="C:cytoplasm"/>
    <property type="evidence" value="ECO:0007669"/>
    <property type="project" value="UniProtKB-ARBA"/>
</dbReference>
<dbReference type="Gene3D" id="3.10.20.80">
    <property type="entry name" value="Translation initiation factor 3 (IF-3), N-terminal domain"/>
    <property type="match status" value="1"/>
</dbReference>
<proteinExistence type="inferred from homology"/>
<evidence type="ECO:0000259" key="5">
    <source>
        <dbReference type="Pfam" id="PF00707"/>
    </source>
</evidence>
<dbReference type="InterPro" id="IPR019815">
    <property type="entry name" value="Translation_initiation_fac_3_C"/>
</dbReference>
<dbReference type="Gene3D" id="3.30.110.10">
    <property type="entry name" value="Translation initiation factor 3 (IF-3), C-terminal domain"/>
    <property type="match status" value="1"/>
</dbReference>
<dbReference type="InterPro" id="IPR036788">
    <property type="entry name" value="T_IF-3_C_sf"/>
</dbReference>
<evidence type="ECO:0000259" key="6">
    <source>
        <dbReference type="Pfam" id="PF05198"/>
    </source>
</evidence>
<evidence type="ECO:0000313" key="7">
    <source>
        <dbReference type="EMBL" id="CAE4650866.1"/>
    </source>
</evidence>
<keyword evidence="2" id="KW-0396">Initiation factor</keyword>